<dbReference type="PANTHER" id="PTHR43772">
    <property type="entry name" value="ENDO-1,4-BETA-XYLANASE"/>
    <property type="match status" value="1"/>
</dbReference>
<feature type="domain" description="PA14" evidence="10">
    <location>
        <begin position="625"/>
        <end position="762"/>
    </location>
</feature>
<dbReference type="InterPro" id="IPR037524">
    <property type="entry name" value="PA14/GLEYA"/>
</dbReference>
<gene>
    <name evidence="11" type="ORF">DMB68_08700</name>
</gene>
<comment type="similarity">
    <text evidence="1">Belongs to the glycosyl hydrolase 43 family.</text>
</comment>
<dbReference type="CDD" id="cd00161">
    <property type="entry name" value="beta-trefoil_Ricin-like"/>
    <property type="match status" value="2"/>
</dbReference>
<dbReference type="Pfam" id="PF14200">
    <property type="entry name" value="RicinB_lectin_2"/>
    <property type="match status" value="4"/>
</dbReference>
<dbReference type="PROSITE" id="PS51820">
    <property type="entry name" value="PA14"/>
    <property type="match status" value="1"/>
</dbReference>
<evidence type="ECO:0000256" key="5">
    <source>
        <dbReference type="ARBA" id="ARBA00023277"/>
    </source>
</evidence>
<dbReference type="EMBL" id="QJHL01000001">
    <property type="protein sequence ID" value="PXY47209.1"/>
    <property type="molecule type" value="Genomic_DNA"/>
</dbReference>
<dbReference type="InterPro" id="IPR052176">
    <property type="entry name" value="Glycosyl_Hydrlase_43_Enz"/>
</dbReference>
<accession>A0A2V4C7B2</accession>
<reference evidence="11 12" key="1">
    <citation type="submission" date="2018-05" db="EMBL/GenBank/DDBJ databases">
        <title>Flavobacterium sp. strain IMCC34758, incomplete genome.</title>
        <authorList>
            <person name="Joung Y."/>
        </authorList>
    </citation>
    <scope>NUCLEOTIDE SEQUENCE [LARGE SCALE GENOMIC DNA]</scope>
    <source>
        <strain evidence="11 12">IMCC34758</strain>
    </source>
</reference>
<dbReference type="SUPFAM" id="SSF50370">
    <property type="entry name" value="Ricin B-like lectins"/>
    <property type="match status" value="2"/>
</dbReference>
<evidence type="ECO:0000256" key="3">
    <source>
        <dbReference type="ARBA" id="ARBA00022729"/>
    </source>
</evidence>
<dbReference type="Pfam" id="PF18962">
    <property type="entry name" value="Por_Secre_tail"/>
    <property type="match status" value="1"/>
</dbReference>
<dbReference type="InterPro" id="IPR035992">
    <property type="entry name" value="Ricin_B-like_lectins"/>
</dbReference>
<feature type="signal peptide" evidence="9">
    <location>
        <begin position="1"/>
        <end position="34"/>
    </location>
</feature>
<dbReference type="InterPro" id="IPR026444">
    <property type="entry name" value="Secre_tail"/>
</dbReference>
<feature type="site" description="Important for catalytic activity, responsible for pKa modulation of the active site Glu and correct orientation of both the proton donor and substrate" evidence="8">
    <location>
        <position position="152"/>
    </location>
</feature>
<keyword evidence="2" id="KW-0858">Xylan degradation</keyword>
<protein>
    <recommendedName>
        <fullName evidence="10">PA14 domain-containing protein</fullName>
    </recommendedName>
</protein>
<dbReference type="SUPFAM" id="SSF56988">
    <property type="entry name" value="Anthrax protective antigen"/>
    <property type="match status" value="1"/>
</dbReference>
<dbReference type="GO" id="GO:0004553">
    <property type="term" value="F:hydrolase activity, hydrolyzing O-glycosyl compounds"/>
    <property type="evidence" value="ECO:0007669"/>
    <property type="project" value="InterPro"/>
</dbReference>
<keyword evidence="6" id="KW-0326">Glycosidase</keyword>
<proteinExistence type="inferred from homology"/>
<dbReference type="Gene3D" id="2.80.10.50">
    <property type="match status" value="3"/>
</dbReference>
<dbReference type="CDD" id="cd09004">
    <property type="entry name" value="GH43_bXyl-like"/>
    <property type="match status" value="1"/>
</dbReference>
<evidence type="ECO:0000256" key="6">
    <source>
        <dbReference type="ARBA" id="ARBA00023295"/>
    </source>
</evidence>
<dbReference type="PROSITE" id="PS50231">
    <property type="entry name" value="RICIN_B_LECTIN"/>
    <property type="match status" value="2"/>
</dbReference>
<keyword evidence="4" id="KW-0378">Hydrolase</keyword>
<dbReference type="InterPro" id="IPR023296">
    <property type="entry name" value="Glyco_hydro_beta-prop_sf"/>
</dbReference>
<feature type="active site" description="Proton donor" evidence="7">
    <location>
        <position position="201"/>
    </location>
</feature>
<dbReference type="AlphaFoldDB" id="A0A2V4C7B2"/>
<dbReference type="GO" id="GO:0045493">
    <property type="term" value="P:xylan catabolic process"/>
    <property type="evidence" value="ECO:0007669"/>
    <property type="project" value="UniProtKB-KW"/>
</dbReference>
<evidence type="ECO:0000256" key="4">
    <source>
        <dbReference type="ARBA" id="ARBA00022801"/>
    </source>
</evidence>
<dbReference type="InterPro" id="IPR011658">
    <property type="entry name" value="PA14_dom"/>
</dbReference>
<keyword evidence="12" id="KW-1185">Reference proteome</keyword>
<feature type="chain" id="PRO_5015923488" description="PA14 domain-containing protein" evidence="9">
    <location>
        <begin position="35"/>
        <end position="850"/>
    </location>
</feature>
<dbReference type="SMART" id="SM00758">
    <property type="entry name" value="PA14"/>
    <property type="match status" value="1"/>
</dbReference>
<dbReference type="OrthoDB" id="9763933at2"/>
<keyword evidence="5" id="KW-0119">Carbohydrate metabolism</keyword>
<dbReference type="Pfam" id="PF04616">
    <property type="entry name" value="Glyco_hydro_43"/>
    <property type="match status" value="1"/>
</dbReference>
<evidence type="ECO:0000313" key="12">
    <source>
        <dbReference type="Proteomes" id="UP000247681"/>
    </source>
</evidence>
<dbReference type="Pfam" id="PF07691">
    <property type="entry name" value="PA14"/>
    <property type="match status" value="1"/>
</dbReference>
<dbReference type="RefSeq" id="WP_110346210.1">
    <property type="nucleotide sequence ID" value="NZ_QJHL01000001.1"/>
</dbReference>
<comment type="caution">
    <text evidence="11">The sequence shown here is derived from an EMBL/GenBank/DDBJ whole genome shotgun (WGS) entry which is preliminary data.</text>
</comment>
<dbReference type="NCBIfam" id="TIGR04183">
    <property type="entry name" value="Por_Secre_tail"/>
    <property type="match status" value="1"/>
</dbReference>
<evidence type="ECO:0000256" key="9">
    <source>
        <dbReference type="SAM" id="SignalP"/>
    </source>
</evidence>
<feature type="active site" description="Proton acceptor" evidence="7">
    <location>
        <position position="46"/>
    </location>
</feature>
<evidence type="ECO:0000256" key="7">
    <source>
        <dbReference type="PIRSR" id="PIRSR606710-1"/>
    </source>
</evidence>
<organism evidence="11 12">
    <name type="scientific">Flavobacterium hydrophilum</name>
    <dbReference type="NCBI Taxonomy" id="2211445"/>
    <lineage>
        <taxon>Bacteria</taxon>
        <taxon>Pseudomonadati</taxon>
        <taxon>Bacteroidota</taxon>
        <taxon>Flavobacteriia</taxon>
        <taxon>Flavobacteriales</taxon>
        <taxon>Flavobacteriaceae</taxon>
        <taxon>Flavobacterium</taxon>
    </lineage>
</organism>
<keyword evidence="2" id="KW-0624">Polysaccharide degradation</keyword>
<evidence type="ECO:0000313" key="11">
    <source>
        <dbReference type="EMBL" id="PXY47209.1"/>
    </source>
</evidence>
<name>A0A2V4C7B2_9FLAO</name>
<dbReference type="Proteomes" id="UP000247681">
    <property type="component" value="Unassembled WGS sequence"/>
</dbReference>
<dbReference type="Gene3D" id="3.90.182.10">
    <property type="entry name" value="Toxin - Anthrax Protective Antigen,domain 1"/>
    <property type="match status" value="1"/>
</dbReference>
<evidence type="ECO:0000256" key="1">
    <source>
        <dbReference type="ARBA" id="ARBA00009865"/>
    </source>
</evidence>
<dbReference type="SUPFAM" id="SSF75005">
    <property type="entry name" value="Arabinanase/levansucrase/invertase"/>
    <property type="match status" value="1"/>
</dbReference>
<evidence type="ECO:0000256" key="8">
    <source>
        <dbReference type="PIRSR" id="PIRSR606710-2"/>
    </source>
</evidence>
<keyword evidence="3 9" id="KW-0732">Signal</keyword>
<dbReference type="Gene3D" id="2.115.10.20">
    <property type="entry name" value="Glycosyl hydrolase domain, family 43"/>
    <property type="match status" value="1"/>
</dbReference>
<evidence type="ECO:0000259" key="10">
    <source>
        <dbReference type="PROSITE" id="PS51820"/>
    </source>
</evidence>
<dbReference type="PANTHER" id="PTHR43772:SF2">
    <property type="entry name" value="PUTATIVE (AFU_ORTHOLOGUE AFUA_2G04480)-RELATED"/>
    <property type="match status" value="1"/>
</dbReference>
<sequence length="850" mass="95084">MIRILQKSYNLVSLSGLRMAVFFMFMGVAAPVHAQLSGNPLFSGADPEIHYFNNKYYIYPTASAGKQFHAFSSVDLTNWVDEGVIFDIGPQCSWAENNGWAPGVAFRNNKYYFYYTAEVKIGVAVGDSPLGPFTDLGAPLIGTDPFTDDIIDAMVFTDDDGQAYIYYGGSGKSKLAVRKLNPDMISLSSASVNITPQNYTEAPYLVKRKGIYYMMYSNGYWGNDSYNVQYSTSNSPMGPWTYRGTVLSSNVQDKGPGHHSVIKMGDCDEYYIVYHRYENASSGDRKVAIDHMYFNANDLIEPVNMTNYGVKPRVPDNTCSSLPVAPIVSGAIYKLIHKGTTQVLEVANNSSQPGANVQQNTDSGNDSQRWVITLESNGFYKLTHKGTNQCLEVDSNSNLPEANVQQGTTATGNDSQYWNFEKMTDGYFKLTHKGTNQSLEVDQNSSAPLANVRQNTDNGSDGQRWKLELIDVPIISGGLYKLTHKGTNQVISVDRDLTTPGANVHQWTDSGNVNAQRWYITLESDGFYQLKHKGTNQVLDVDNNSSNDGANVHQWDDTDNDAQRWKIDLMPDGYFKLTHKGTNKCLDVADDLAEPGTNIQQWSDFNNNAQRWKLDLMPDVNPVIGTGTGLSGNYFNGMNFETSVLNRVDATINFDWGFTSPASGVVNADRFTVRWTGQVQPKYSGEYTFYVTSNNGRRLWINNQLIIDKWLDDTGENRGKIFLEAGKKYNIKLEYFESTSAATCKLEWSSFLQGREVITKSQFYETTLGINDLQLSHQISIINPVDQLLHITSEVDLSAADIKIYDIQGRLVSNPLKFYNDLYVGNLTSGIYILHIQTNAGRYVKKFIKK</sequence>
<dbReference type="SMART" id="SM00458">
    <property type="entry name" value="RICIN"/>
    <property type="match status" value="2"/>
</dbReference>
<dbReference type="InterPro" id="IPR006710">
    <property type="entry name" value="Glyco_hydro_43"/>
</dbReference>
<dbReference type="InterPro" id="IPR000772">
    <property type="entry name" value="Ricin_B_lectin"/>
</dbReference>
<evidence type="ECO:0000256" key="2">
    <source>
        <dbReference type="ARBA" id="ARBA00022651"/>
    </source>
</evidence>